<dbReference type="PANTHER" id="PTHR30566:SF25">
    <property type="entry name" value="INNER MEMBRANE PROTEIN"/>
    <property type="match status" value="1"/>
</dbReference>
<proteinExistence type="predicted"/>
<name>A0A0F7KVF9_9SPHN</name>
<organism evidence="5 6">
    <name type="scientific">Croceibacterium atlanticum</name>
    <dbReference type="NCBI Taxonomy" id="1267766"/>
    <lineage>
        <taxon>Bacteria</taxon>
        <taxon>Pseudomonadati</taxon>
        <taxon>Pseudomonadota</taxon>
        <taxon>Alphaproteobacteria</taxon>
        <taxon>Sphingomonadales</taxon>
        <taxon>Erythrobacteraceae</taxon>
        <taxon>Croceibacterium</taxon>
    </lineage>
</organism>
<gene>
    <name evidence="5" type="primary">mscM</name>
    <name evidence="5" type="ORF">WYH_02619</name>
</gene>
<dbReference type="Proteomes" id="UP000034392">
    <property type="component" value="Chromosome"/>
</dbReference>
<dbReference type="GO" id="GO:0008381">
    <property type="term" value="F:mechanosensitive monoatomic ion channel activity"/>
    <property type="evidence" value="ECO:0007669"/>
    <property type="project" value="UniProtKB-ARBA"/>
</dbReference>
<sequence length="382" mass="42369">MIDQIRTQFDNWPEWIGVSIIAAIALVAAIAAALVVHWLIFRFLRRIAKASESQSDNIVARKLARPTRYALIALAIVLASDAIPVLDELWERIGGVVMPLLIGWMALAILHALVEAMILRNDISVPDNREARRRRTRLSIFGRIATFVIVFITVGLMLLAIPGVRQIGVTLVASAGLAGLAVGAAAQPALKSLIAGFQMALTEPVVIGDAVIIGGEWGWIEEIRTTYVVVKVWDERRLVVPTSKFLDEIFQNWTKTTSQLMGTVMLYVDPMTNLDPIREKFYELIQANNRWDGRVKWMQVTELTRDAIEVRFLMTAKDSPTLFDLRCDIREALMAWIRDEMPEAIVRNRLLPVAPVEVAGIGPVSGEVLSQMQGDGSGPARG</sequence>
<dbReference type="AlphaFoldDB" id="A0A0F7KVF9"/>
<accession>A0A0F7KVF9</accession>
<keyword evidence="4" id="KW-0472">Membrane</keyword>
<dbReference type="InterPro" id="IPR023408">
    <property type="entry name" value="MscS_beta-dom_sf"/>
</dbReference>
<evidence type="ECO:0000256" key="4">
    <source>
        <dbReference type="ARBA" id="ARBA00023136"/>
    </source>
</evidence>
<dbReference type="Gene3D" id="1.10.287.1260">
    <property type="match status" value="1"/>
</dbReference>
<keyword evidence="6" id="KW-1185">Reference proteome</keyword>
<dbReference type="PATRIC" id="fig|1267766.3.peg.2653"/>
<dbReference type="STRING" id="1267766.WYH_02619"/>
<dbReference type="SUPFAM" id="SSF50182">
    <property type="entry name" value="Sm-like ribonucleoproteins"/>
    <property type="match status" value="1"/>
</dbReference>
<evidence type="ECO:0000313" key="5">
    <source>
        <dbReference type="EMBL" id="AKH43649.1"/>
    </source>
</evidence>
<protein>
    <submittedName>
        <fullName evidence="5">Miniconductance mechanosensitive channel MscM</fullName>
    </submittedName>
</protein>
<dbReference type="InterPro" id="IPR010920">
    <property type="entry name" value="LSM_dom_sf"/>
</dbReference>
<dbReference type="OrthoDB" id="9792218at2"/>
<dbReference type="KEGG" id="aay:WYH_02619"/>
<dbReference type="EMBL" id="CP011452">
    <property type="protein sequence ID" value="AKH43649.1"/>
    <property type="molecule type" value="Genomic_DNA"/>
</dbReference>
<dbReference type="Pfam" id="PF00924">
    <property type="entry name" value="MS_channel_2nd"/>
    <property type="match status" value="1"/>
</dbReference>
<keyword evidence="2" id="KW-0812">Transmembrane</keyword>
<dbReference type="Gene3D" id="2.30.30.60">
    <property type="match status" value="1"/>
</dbReference>
<reference evidence="5" key="1">
    <citation type="submission" date="2015-05" db="EMBL/GenBank/DDBJ databases">
        <title>The complete genome of Altererythrobacter atlanticus strain 26DY36.</title>
        <authorList>
            <person name="Wu Y.-H."/>
            <person name="Cheng H."/>
            <person name="Wu X.-W."/>
        </authorList>
    </citation>
    <scope>NUCLEOTIDE SEQUENCE [LARGE SCALE GENOMIC DNA]</scope>
    <source>
        <strain evidence="5">26DY36</strain>
    </source>
</reference>
<dbReference type="InterPro" id="IPR006685">
    <property type="entry name" value="MscS_channel_2nd"/>
</dbReference>
<keyword evidence="3" id="KW-1133">Transmembrane helix</keyword>
<dbReference type="GO" id="GO:0016020">
    <property type="term" value="C:membrane"/>
    <property type="evidence" value="ECO:0007669"/>
    <property type="project" value="UniProtKB-SubCell"/>
</dbReference>
<evidence type="ECO:0000256" key="1">
    <source>
        <dbReference type="ARBA" id="ARBA00004370"/>
    </source>
</evidence>
<dbReference type="RefSeq" id="WP_046904150.1">
    <property type="nucleotide sequence ID" value="NZ_CP011452.2"/>
</dbReference>
<evidence type="ECO:0000256" key="2">
    <source>
        <dbReference type="ARBA" id="ARBA00022692"/>
    </source>
</evidence>
<evidence type="ECO:0000313" key="6">
    <source>
        <dbReference type="Proteomes" id="UP000034392"/>
    </source>
</evidence>
<evidence type="ECO:0000256" key="3">
    <source>
        <dbReference type="ARBA" id="ARBA00022989"/>
    </source>
</evidence>
<comment type="subcellular location">
    <subcellularLocation>
        <location evidence="1">Membrane</location>
    </subcellularLocation>
</comment>
<dbReference type="PANTHER" id="PTHR30566">
    <property type="entry name" value="YNAI-RELATED MECHANOSENSITIVE ION CHANNEL"/>
    <property type="match status" value="1"/>
</dbReference>